<gene>
    <name evidence="2" type="ORF">KL86DES1_10281</name>
</gene>
<proteinExistence type="predicted"/>
<evidence type="ECO:0000313" key="2">
    <source>
        <dbReference type="EMBL" id="SCM70241.1"/>
    </source>
</evidence>
<dbReference type="EMBL" id="FMJC01000001">
    <property type="protein sequence ID" value="SCM70241.1"/>
    <property type="molecule type" value="Genomic_DNA"/>
</dbReference>
<dbReference type="Gene3D" id="3.10.620.30">
    <property type="match status" value="1"/>
</dbReference>
<organism evidence="2">
    <name type="scientific">uncultured Desulfovibrio sp</name>
    <dbReference type="NCBI Taxonomy" id="167968"/>
    <lineage>
        <taxon>Bacteria</taxon>
        <taxon>Pseudomonadati</taxon>
        <taxon>Thermodesulfobacteriota</taxon>
        <taxon>Desulfovibrionia</taxon>
        <taxon>Desulfovibrionales</taxon>
        <taxon>Desulfovibrionaceae</taxon>
        <taxon>Desulfovibrio</taxon>
        <taxon>environmental samples</taxon>
    </lineage>
</organism>
<name>A0A212KY61_9BACT</name>
<dbReference type="InterPro" id="IPR010319">
    <property type="entry name" value="Transglutaminase-like_Cys_pept"/>
</dbReference>
<dbReference type="RefSeq" id="WP_179979209.1">
    <property type="nucleotide sequence ID" value="NZ_LT608333.1"/>
</dbReference>
<reference evidence="2" key="1">
    <citation type="submission" date="2016-08" db="EMBL/GenBank/DDBJ databases">
        <authorList>
            <person name="Seilhamer J.J."/>
        </authorList>
    </citation>
    <scope>NUCLEOTIDE SEQUENCE</scope>
    <source>
        <strain evidence="2">86-1</strain>
    </source>
</reference>
<accession>A0A212KY61</accession>
<sequence>MKNKRRLRISLIITLSVAVVFLLAAFAWRHFTPAAANAGPRAGTVLVAGGLVGDDYAPDRPITTTFDRVDQLEPAPQHQPNRQVPPRPSVQRSAQTEIESPTPPLEEDAAAGDALAATQDERSASLADVGADTDKTALGDAASGEEAPSDVRGEASALAPDAASKPPAEPADIKPGTSGAKVQLFGTVEFKRPLSSLPNWLDLLKRNAKDPIFIPGKYFKKNVTWDSFKEKAQGKSPMELLRYVNAFWNTWPYKEDIVNWGVEDYWAIPAEFLKKSGDCEDYAIVKYFTLKELGIPRENMRIVVVRDTVRNLAHAVLAVYMDGDAYILDNLSNAVLSHSRIRQYSPQYSVNEVGRWAHLKGRKVK</sequence>
<dbReference type="PANTHER" id="PTHR39327:SF1">
    <property type="entry name" value="BLR5470 PROTEIN"/>
    <property type="match status" value="1"/>
</dbReference>
<dbReference type="AlphaFoldDB" id="A0A212KY61"/>
<feature type="compositionally biased region" description="Polar residues" evidence="1">
    <location>
        <begin position="90"/>
        <end position="99"/>
    </location>
</feature>
<feature type="region of interest" description="Disordered" evidence="1">
    <location>
        <begin position="73"/>
        <end position="178"/>
    </location>
</feature>
<dbReference type="PANTHER" id="PTHR39327">
    <property type="match status" value="1"/>
</dbReference>
<dbReference type="Pfam" id="PF06035">
    <property type="entry name" value="Peptidase_C93"/>
    <property type="match status" value="1"/>
</dbReference>
<evidence type="ECO:0000256" key="1">
    <source>
        <dbReference type="SAM" id="MobiDB-lite"/>
    </source>
</evidence>
<protein>
    <submittedName>
        <fullName evidence="2">Transglutaminase family protein cysteine peptidase BTLCP</fullName>
    </submittedName>
</protein>